<dbReference type="AlphaFoldDB" id="C6H7M8"/>
<name>C6H7M8_AJECH</name>
<evidence type="ECO:0000313" key="2">
    <source>
        <dbReference type="Proteomes" id="UP000002624"/>
    </source>
</evidence>
<sequence>MPTVLTNTLRRRTRDAQVKVFHASNKPTLPLPPRMAGWTLPPKVRSKGTIVSSSSGRMDAATRIMVTVAGSSIKTVRHMARRQAPTAITISERGSYSGSENGLPFPICHTCVLHPKWAGSKKVSCAATDRRATAGAILTQLLYPELVSK</sequence>
<gene>
    <name evidence="1" type="ORF">HCDG_02429</name>
</gene>
<dbReference type="HOGENOM" id="CLU_1749099_0_0_1"/>
<protein>
    <submittedName>
        <fullName evidence="1">Uncharacterized protein</fullName>
    </submittedName>
</protein>
<proteinExistence type="predicted"/>
<dbReference type="VEuPathDB" id="FungiDB:HCDG_02429"/>
<dbReference type="EMBL" id="GG692420">
    <property type="protein sequence ID" value="EER44399.1"/>
    <property type="molecule type" value="Genomic_DNA"/>
</dbReference>
<accession>C6H7M8</accession>
<reference evidence="2" key="1">
    <citation type="submission" date="2009-05" db="EMBL/GenBank/DDBJ databases">
        <title>The genome sequence of Ajellomyces capsulatus strain H143.</title>
        <authorList>
            <person name="Champion M."/>
            <person name="Cuomo C.A."/>
            <person name="Ma L.-J."/>
            <person name="Henn M.R."/>
            <person name="Sil A."/>
            <person name="Goldman B."/>
            <person name="Young S.K."/>
            <person name="Kodira C.D."/>
            <person name="Zeng Q."/>
            <person name="Koehrsen M."/>
            <person name="Alvarado L."/>
            <person name="Berlin A.M."/>
            <person name="Borenstein D."/>
            <person name="Chen Z."/>
            <person name="Engels R."/>
            <person name="Freedman E."/>
            <person name="Gellesch M."/>
            <person name="Goldberg J."/>
            <person name="Griggs A."/>
            <person name="Gujja S."/>
            <person name="Heiman D.I."/>
            <person name="Hepburn T.A."/>
            <person name="Howarth C."/>
            <person name="Jen D."/>
            <person name="Larson L."/>
            <person name="Lewis B."/>
            <person name="Mehta T."/>
            <person name="Park D."/>
            <person name="Pearson M."/>
            <person name="Roberts A."/>
            <person name="Saif S."/>
            <person name="Shea T.D."/>
            <person name="Shenoy N."/>
            <person name="Sisk P."/>
            <person name="Stolte C."/>
            <person name="Sykes S."/>
            <person name="Walk T."/>
            <person name="White J."/>
            <person name="Yandava C."/>
            <person name="Klein B."/>
            <person name="McEwen J.G."/>
            <person name="Puccia R."/>
            <person name="Goldman G.H."/>
            <person name="Felipe M.S."/>
            <person name="Nino-Vega G."/>
            <person name="San-Blas G."/>
            <person name="Taylor J.W."/>
            <person name="Mendoza L."/>
            <person name="Galagan J.E."/>
            <person name="Nusbaum C."/>
            <person name="Birren B.W."/>
        </authorList>
    </citation>
    <scope>NUCLEOTIDE SEQUENCE [LARGE SCALE GENOMIC DNA]</scope>
    <source>
        <strain evidence="2">H143</strain>
    </source>
</reference>
<organism evidence="1 2">
    <name type="scientific">Ajellomyces capsulatus (strain H143)</name>
    <name type="common">Darling's disease fungus</name>
    <name type="synonym">Histoplasma capsulatum</name>
    <dbReference type="NCBI Taxonomy" id="544712"/>
    <lineage>
        <taxon>Eukaryota</taxon>
        <taxon>Fungi</taxon>
        <taxon>Dikarya</taxon>
        <taxon>Ascomycota</taxon>
        <taxon>Pezizomycotina</taxon>
        <taxon>Eurotiomycetes</taxon>
        <taxon>Eurotiomycetidae</taxon>
        <taxon>Onygenales</taxon>
        <taxon>Ajellomycetaceae</taxon>
        <taxon>Histoplasma</taxon>
    </lineage>
</organism>
<dbReference type="Proteomes" id="UP000002624">
    <property type="component" value="Unassembled WGS sequence"/>
</dbReference>
<evidence type="ECO:0000313" key="1">
    <source>
        <dbReference type="EMBL" id="EER44399.1"/>
    </source>
</evidence>